<feature type="transmembrane region" description="Helical" evidence="1">
    <location>
        <begin position="61"/>
        <end position="79"/>
    </location>
</feature>
<feature type="transmembrane region" description="Helical" evidence="1">
    <location>
        <begin position="112"/>
        <end position="135"/>
    </location>
</feature>
<accession>T1B2L5</accession>
<dbReference type="EMBL" id="AUZY01008181">
    <property type="protein sequence ID" value="EQD47094.1"/>
    <property type="molecule type" value="Genomic_DNA"/>
</dbReference>
<keyword evidence="1" id="KW-0472">Membrane</keyword>
<feature type="transmembrane region" description="Helical" evidence="1">
    <location>
        <begin position="29"/>
        <end position="49"/>
    </location>
</feature>
<comment type="caution">
    <text evidence="2">The sequence shown here is derived from an EMBL/GenBank/DDBJ whole genome shotgun (WGS) entry which is preliminary data.</text>
</comment>
<reference evidence="2" key="2">
    <citation type="journal article" date="2014" name="ISME J.">
        <title>Microbial stratification in low pH oxic and suboxic macroscopic growths along an acid mine drainage.</title>
        <authorList>
            <person name="Mendez-Garcia C."/>
            <person name="Mesa V."/>
            <person name="Sprenger R.R."/>
            <person name="Richter M."/>
            <person name="Diez M.S."/>
            <person name="Solano J."/>
            <person name="Bargiela R."/>
            <person name="Golyshina O.V."/>
            <person name="Manteca A."/>
            <person name="Ramos J.L."/>
            <person name="Gallego J.R."/>
            <person name="Llorente I."/>
            <person name="Martins Dos Santos V.A."/>
            <person name="Jensen O.N."/>
            <person name="Pelaez A.I."/>
            <person name="Sanchez J."/>
            <person name="Ferrer M."/>
        </authorList>
    </citation>
    <scope>NUCLEOTIDE SEQUENCE</scope>
</reference>
<protein>
    <submittedName>
        <fullName evidence="2">Uncharacterized protein</fullName>
    </submittedName>
</protein>
<reference evidence="2" key="1">
    <citation type="submission" date="2013-08" db="EMBL/GenBank/DDBJ databases">
        <authorList>
            <person name="Mendez C."/>
            <person name="Richter M."/>
            <person name="Ferrer M."/>
            <person name="Sanchez J."/>
        </authorList>
    </citation>
    <scope>NUCLEOTIDE SEQUENCE</scope>
</reference>
<proteinExistence type="predicted"/>
<keyword evidence="1" id="KW-0812">Transmembrane</keyword>
<organism evidence="2">
    <name type="scientific">mine drainage metagenome</name>
    <dbReference type="NCBI Taxonomy" id="410659"/>
    <lineage>
        <taxon>unclassified sequences</taxon>
        <taxon>metagenomes</taxon>
        <taxon>ecological metagenomes</taxon>
    </lineage>
</organism>
<dbReference type="AlphaFoldDB" id="T1B2L5"/>
<sequence length="136" mass="15352">MYESLESDRRSSLEAEEVRVAARRARWHFTIYPLAGLAVLLLLGVPPALLRLFNYGTTMPLFLFLGGIVVIFYGAWYDFGAREVVGNLIQHQLPFGPADLDYIYRQQFWLTLIYLGVGGLYMTTALLMFVLAGGIL</sequence>
<gene>
    <name evidence="2" type="ORF">B1B_12484</name>
</gene>
<evidence type="ECO:0000313" key="2">
    <source>
        <dbReference type="EMBL" id="EQD47094.1"/>
    </source>
</evidence>
<evidence type="ECO:0000256" key="1">
    <source>
        <dbReference type="SAM" id="Phobius"/>
    </source>
</evidence>
<keyword evidence="1" id="KW-1133">Transmembrane helix</keyword>
<name>T1B2L5_9ZZZZ</name>